<dbReference type="HOGENOM" id="CLU_088984_0_0_1"/>
<comment type="caution">
    <text evidence="2">The sequence shown here is derived from an EMBL/GenBank/DDBJ whole genome shotgun (WGS) entry which is preliminary data.</text>
</comment>
<evidence type="ECO:0000313" key="2">
    <source>
        <dbReference type="EMBL" id="EMG47369.1"/>
    </source>
</evidence>
<accession>M3JY65</accession>
<dbReference type="Proteomes" id="UP000011777">
    <property type="component" value="Unassembled WGS sequence"/>
</dbReference>
<dbReference type="OMA" id="PCEVINH"/>
<name>M3JY65_CANMX</name>
<dbReference type="AlphaFoldDB" id="M3JY65"/>
<organism evidence="2 3">
    <name type="scientific">Candida maltosa (strain Xu316)</name>
    <name type="common">Yeast</name>
    <dbReference type="NCBI Taxonomy" id="1245528"/>
    <lineage>
        <taxon>Eukaryota</taxon>
        <taxon>Fungi</taxon>
        <taxon>Dikarya</taxon>
        <taxon>Ascomycota</taxon>
        <taxon>Saccharomycotina</taxon>
        <taxon>Pichiomycetes</taxon>
        <taxon>Debaryomycetaceae</taxon>
        <taxon>Candida/Lodderomyces clade</taxon>
        <taxon>Candida</taxon>
    </lineage>
</organism>
<sequence>MLSSVKSNTSTRSSCSCNPWKMEYDPILQQYYYINMEDNTISFDSPFEVVNHKKAGKSLFSSFKKTHAAEKEKPCPFSSSSSSKSPKSRSIYRRLSDALSSKSTKSDECHEDVMMVPENTPRTSIVSTTTTGTTLTNNSQPDVIDQYTLIDTGNFDEEYLLNNNKINHFKNFTGTSQVNLGYITDIEQDPESADSIISSDDEDEIQVFNQKYIYNPNYDNAFFDYEDDECNANEEVDMEKENERRELRIQMLKELY</sequence>
<evidence type="ECO:0000313" key="3">
    <source>
        <dbReference type="Proteomes" id="UP000011777"/>
    </source>
</evidence>
<dbReference type="OrthoDB" id="4020766at2759"/>
<feature type="region of interest" description="Disordered" evidence="1">
    <location>
        <begin position="72"/>
        <end position="91"/>
    </location>
</feature>
<protein>
    <recommendedName>
        <fullName evidence="4">WW domain-containing protein</fullName>
    </recommendedName>
</protein>
<evidence type="ECO:0008006" key="4">
    <source>
        <dbReference type="Google" id="ProtNLM"/>
    </source>
</evidence>
<reference evidence="2 3" key="1">
    <citation type="submission" date="2013-02" db="EMBL/GenBank/DDBJ databases">
        <title>Genome sequence of Candida maltosa Xu316, a potential industrial strain for xylitol and ethanol production.</title>
        <authorList>
            <person name="Yu J."/>
            <person name="Wang Q."/>
            <person name="Geng X."/>
            <person name="Bao W."/>
            <person name="He P."/>
            <person name="Cai J."/>
        </authorList>
    </citation>
    <scope>NUCLEOTIDE SEQUENCE [LARGE SCALE GENOMIC DNA]</scope>
    <source>
        <strain evidence="3">Xu316</strain>
    </source>
</reference>
<gene>
    <name evidence="2" type="ORF">G210_2318</name>
</gene>
<keyword evidence="3" id="KW-1185">Reference proteome</keyword>
<dbReference type="eggNOG" id="ENOG502RMS2">
    <property type="taxonomic scope" value="Eukaryota"/>
</dbReference>
<evidence type="ECO:0000256" key="1">
    <source>
        <dbReference type="SAM" id="MobiDB-lite"/>
    </source>
</evidence>
<feature type="compositionally biased region" description="Low complexity" evidence="1">
    <location>
        <begin position="75"/>
        <end position="85"/>
    </location>
</feature>
<proteinExistence type="predicted"/>
<dbReference type="EMBL" id="AOGT01001603">
    <property type="protein sequence ID" value="EMG47369.1"/>
    <property type="molecule type" value="Genomic_DNA"/>
</dbReference>